<accession>A0ABT6FUD5</accession>
<dbReference type="RefSeq" id="WP_277900857.1">
    <property type="nucleotide sequence ID" value="NZ_JAPMUA010000005.1"/>
</dbReference>
<feature type="chain" id="PRO_5046822835" evidence="1">
    <location>
        <begin position="21"/>
        <end position="510"/>
    </location>
</feature>
<dbReference type="Proteomes" id="UP001153642">
    <property type="component" value="Unassembled WGS sequence"/>
</dbReference>
<proteinExistence type="predicted"/>
<sequence length="510" mass="58499">MKTIYKIAFASILILCGACADMDKINTNPDGISSVTPQMLATKLILNITNDDIGSEKGFMLPFMRDKYILWSEYPEDAQYNRLNRASFSDMTRLTDAQKMMELSQDLKEGEKNAYTGLAYFIRAYYFFNLTIQVGDMPYSEAIKGETEGDTKPTYDIQKDIFIGILKELDLADNLFANASQFDGDIIYGGDVNKWRKMVNSFQLKVLINLHKKTGDSDLNVAQKFKDIVNNRPIFSNNEDNFSLVYSNQQNQMYPFFKQGNQFVIYPMVSSVLIDKLKILNDYRLFYYTEPSPVKIEEGLSDSDFDAYVGVEPSLEYSAVSSISSSKDYSDINLRYKETPEGEPVYLLSYAQVEFMLAEAAVRGWVGETPEEHYNQGVKAAMEYVRDNTPINTYNHGMDITDNYIEAYIESAEVKLSSDPNTQMEQIITQKYLSTFLQSPLSAFFENRRTGYPYFEINPASNQNEPSNKLPVRWMYPSDEVQYNLEHVNEATNRQYNGVDDNNGIMWILQ</sequence>
<organism evidence="2 3">
    <name type="scientific">Galbibacter pacificus</name>
    <dbReference type="NCBI Taxonomy" id="2996052"/>
    <lineage>
        <taxon>Bacteria</taxon>
        <taxon>Pseudomonadati</taxon>
        <taxon>Bacteroidota</taxon>
        <taxon>Flavobacteriia</taxon>
        <taxon>Flavobacteriales</taxon>
        <taxon>Flavobacteriaceae</taxon>
        <taxon>Galbibacter</taxon>
    </lineage>
</organism>
<keyword evidence="1" id="KW-0732">Signal</keyword>
<keyword evidence="3" id="KW-1185">Reference proteome</keyword>
<dbReference type="InterPro" id="IPR011990">
    <property type="entry name" value="TPR-like_helical_dom_sf"/>
</dbReference>
<dbReference type="Pfam" id="PF12771">
    <property type="entry name" value="SusD-like_2"/>
    <property type="match status" value="1"/>
</dbReference>
<comment type="caution">
    <text evidence="2">The sequence shown here is derived from an EMBL/GenBank/DDBJ whole genome shotgun (WGS) entry which is preliminary data.</text>
</comment>
<evidence type="ECO:0000256" key="1">
    <source>
        <dbReference type="SAM" id="SignalP"/>
    </source>
</evidence>
<protein>
    <submittedName>
        <fullName evidence="2">SusD/RagB family nutrient-binding outer membrane lipoprotein</fullName>
    </submittedName>
</protein>
<keyword evidence="2" id="KW-0449">Lipoprotein</keyword>
<dbReference type="SUPFAM" id="SSF48452">
    <property type="entry name" value="TPR-like"/>
    <property type="match status" value="1"/>
</dbReference>
<evidence type="ECO:0000313" key="3">
    <source>
        <dbReference type="Proteomes" id="UP001153642"/>
    </source>
</evidence>
<dbReference type="InterPro" id="IPR041662">
    <property type="entry name" value="SusD-like_2"/>
</dbReference>
<name>A0ABT6FUD5_9FLAO</name>
<feature type="signal peptide" evidence="1">
    <location>
        <begin position="1"/>
        <end position="20"/>
    </location>
</feature>
<evidence type="ECO:0000313" key="2">
    <source>
        <dbReference type="EMBL" id="MDG3586874.1"/>
    </source>
</evidence>
<dbReference type="EMBL" id="JAPMUA010000005">
    <property type="protein sequence ID" value="MDG3586874.1"/>
    <property type="molecule type" value="Genomic_DNA"/>
</dbReference>
<reference evidence="2" key="1">
    <citation type="submission" date="2022-11" db="EMBL/GenBank/DDBJ databases">
        <title>High-quality draft genome sequence of Galbibacter sp. strain CMA-7.</title>
        <authorList>
            <person name="Wei L."/>
            <person name="Dong C."/>
            <person name="Shao Z."/>
        </authorList>
    </citation>
    <scope>NUCLEOTIDE SEQUENCE</scope>
    <source>
        <strain evidence="2">CMA-7</strain>
    </source>
</reference>
<dbReference type="Gene3D" id="1.25.40.390">
    <property type="match status" value="1"/>
</dbReference>
<gene>
    <name evidence="2" type="ORF">OSR52_13445</name>
</gene>